<dbReference type="Proteomes" id="UP000199623">
    <property type="component" value="Unassembled WGS sequence"/>
</dbReference>
<sequence length="55" mass="5865">MEVPIGSRNDHGGKPGHAQPCLRRVHPRSGDAKEPSSLARLLCGKAPIAIAAKRR</sequence>
<dbReference type="AlphaFoldDB" id="A0A1G7KNN2"/>
<keyword evidence="3" id="KW-1185">Reference proteome</keyword>
<evidence type="ECO:0000313" key="2">
    <source>
        <dbReference type="EMBL" id="SDF38560.1"/>
    </source>
</evidence>
<evidence type="ECO:0000313" key="3">
    <source>
        <dbReference type="Proteomes" id="UP000199623"/>
    </source>
</evidence>
<feature type="region of interest" description="Disordered" evidence="1">
    <location>
        <begin position="1"/>
        <end position="36"/>
    </location>
</feature>
<gene>
    <name evidence="2" type="ORF">SAMN05216553_101379</name>
</gene>
<proteinExistence type="predicted"/>
<accession>A0A1G7KNN2</accession>
<evidence type="ECO:0000256" key="1">
    <source>
        <dbReference type="SAM" id="MobiDB-lite"/>
    </source>
</evidence>
<name>A0A1G7KNN2_9PSEU</name>
<reference evidence="3" key="1">
    <citation type="submission" date="2016-10" db="EMBL/GenBank/DDBJ databases">
        <authorList>
            <person name="Varghese N."/>
            <person name="Submissions S."/>
        </authorList>
    </citation>
    <scope>NUCLEOTIDE SEQUENCE [LARGE SCALE GENOMIC DNA]</scope>
    <source>
        <strain evidence="3">CGMCC 4.3506</strain>
    </source>
</reference>
<organism evidence="2 3">
    <name type="scientific">Lentzea fradiae</name>
    <dbReference type="NCBI Taxonomy" id="200378"/>
    <lineage>
        <taxon>Bacteria</taxon>
        <taxon>Bacillati</taxon>
        <taxon>Actinomycetota</taxon>
        <taxon>Actinomycetes</taxon>
        <taxon>Pseudonocardiales</taxon>
        <taxon>Pseudonocardiaceae</taxon>
        <taxon>Lentzea</taxon>
    </lineage>
</organism>
<protein>
    <submittedName>
        <fullName evidence="2">Uncharacterized protein</fullName>
    </submittedName>
</protein>
<dbReference type="EMBL" id="FNCC01000001">
    <property type="protein sequence ID" value="SDF38560.1"/>
    <property type="molecule type" value="Genomic_DNA"/>
</dbReference>